<organism evidence="2 3">
    <name type="scientific">Streptacidiphilus pinicola</name>
    <dbReference type="NCBI Taxonomy" id="2219663"/>
    <lineage>
        <taxon>Bacteria</taxon>
        <taxon>Bacillati</taxon>
        <taxon>Actinomycetota</taxon>
        <taxon>Actinomycetes</taxon>
        <taxon>Kitasatosporales</taxon>
        <taxon>Streptomycetaceae</taxon>
        <taxon>Streptacidiphilus</taxon>
    </lineage>
</organism>
<feature type="compositionally biased region" description="Pro residues" evidence="1">
    <location>
        <begin position="172"/>
        <end position="188"/>
    </location>
</feature>
<feature type="region of interest" description="Disordered" evidence="1">
    <location>
        <begin position="161"/>
        <end position="212"/>
    </location>
</feature>
<gene>
    <name evidence="2" type="ORF">DN069_36825</name>
</gene>
<protein>
    <submittedName>
        <fullName evidence="2">Uncharacterized protein</fullName>
    </submittedName>
</protein>
<evidence type="ECO:0000313" key="2">
    <source>
        <dbReference type="EMBL" id="RAG80666.1"/>
    </source>
</evidence>
<evidence type="ECO:0000313" key="3">
    <source>
        <dbReference type="Proteomes" id="UP000248889"/>
    </source>
</evidence>
<proteinExistence type="predicted"/>
<sequence>MTHGGHRGEAAPEEAAPGALESAMRIPGAVAAAFGDLGTGRVLGSTSRLARTGGAPIPLGNAALGIAMRAVADFGRTGRKSGSGETDSIESDQDVEEVIITGRRYFSLWQAARLRSGEWHAFIQISLDRTEANLAMARLDLRAVAECLPGAVEYHRRLAAAGPEPGPERQPEPQPQPPPQPEAAPPPVVEGDDLPRRDPGRQIPGAIPAARAKEVSESTIRQILWGLRRYR</sequence>
<dbReference type="AlphaFoldDB" id="A0A2X0ISY8"/>
<dbReference type="EMBL" id="QKYN01000206">
    <property type="protein sequence ID" value="RAG80666.1"/>
    <property type="molecule type" value="Genomic_DNA"/>
</dbReference>
<dbReference type="Proteomes" id="UP000248889">
    <property type="component" value="Unassembled WGS sequence"/>
</dbReference>
<name>A0A2X0ISY8_9ACTN</name>
<evidence type="ECO:0000256" key="1">
    <source>
        <dbReference type="SAM" id="MobiDB-lite"/>
    </source>
</evidence>
<comment type="caution">
    <text evidence="2">The sequence shown here is derived from an EMBL/GenBank/DDBJ whole genome shotgun (WGS) entry which is preliminary data.</text>
</comment>
<keyword evidence="3" id="KW-1185">Reference proteome</keyword>
<reference evidence="2 3" key="1">
    <citation type="submission" date="2018-06" db="EMBL/GenBank/DDBJ databases">
        <title>Streptacidiphilus pinicola sp. nov., isolated from pine grove soil.</title>
        <authorList>
            <person name="Roh S.G."/>
            <person name="Park S."/>
            <person name="Kim M.-K."/>
            <person name="Yun B.-R."/>
            <person name="Park J."/>
            <person name="Kim M.J."/>
            <person name="Kim Y.S."/>
            <person name="Kim S.B."/>
        </authorList>
    </citation>
    <scope>NUCLEOTIDE SEQUENCE [LARGE SCALE GENOMIC DNA]</scope>
    <source>
        <strain evidence="2 3">MMS16-CNU450</strain>
    </source>
</reference>
<accession>A0A2X0ISY8</accession>